<dbReference type="SUPFAM" id="SSF48452">
    <property type="entry name" value="TPR-like"/>
    <property type="match status" value="1"/>
</dbReference>
<protein>
    <submittedName>
        <fullName evidence="2">Uncharacterized protein</fullName>
    </submittedName>
</protein>
<feature type="region of interest" description="Disordered" evidence="1">
    <location>
        <begin position="328"/>
        <end position="486"/>
    </location>
</feature>
<gene>
    <name evidence="2" type="ORF">AK812_SmicGene40857</name>
</gene>
<dbReference type="Gene3D" id="1.25.40.10">
    <property type="entry name" value="Tetratricopeptide repeat domain"/>
    <property type="match status" value="1"/>
</dbReference>
<keyword evidence="3" id="KW-1185">Reference proteome</keyword>
<sequence>MTAAPDRTKQEHKVVKKSCVSAMSQTSLVARSGALLRQDDPEAALECATEALESARGEKAVQLLALCACVDAHVALGDAKGAASRAEEAVAVANGFDSHFSKASALLALVKAQLMNHQESKDALAVLREIGATWGETALLLGLAQEAAKESAQAPSLLERAKQKKNRWQEAFALLVITMASLPKGAKALTAIGDFLAFAKQNGVHVGATDAASGIRRLHLYGGTMQDLEEIHDRLSVASKSGKRLAQAWATLDLADAKLCQGSQAKVPELEDAQQQLQKLGSKEGLAACTLEVVGGVDTDRRPGSRLNRSCEPQALCIMVTAARHTVQDRRSTRTKLPMAKRNLKEVPNVEADTTDAGSTASEAESGRCSSSAEVSPVQMDLLWPDKPLPPGQIQRGQDLPPKFSLLPGQVFRNQSGALDKPGTPDGARTSSAESLEEGLSRKRRGAAEVPVKRADCTRLQKRGPAPRAPAPAPSRVQPSRSEERELLERAASLRLPLKVKMPENLPQTPWDLSLPAKKCPFFAEVDANISVLVQATALDPLLPLKKNLTDFLLQPCFL</sequence>
<name>A0A1Q9C7L5_SYMMI</name>
<dbReference type="InterPro" id="IPR011990">
    <property type="entry name" value="TPR-like_helical_dom_sf"/>
</dbReference>
<organism evidence="2 3">
    <name type="scientific">Symbiodinium microadriaticum</name>
    <name type="common">Dinoflagellate</name>
    <name type="synonym">Zooxanthella microadriatica</name>
    <dbReference type="NCBI Taxonomy" id="2951"/>
    <lineage>
        <taxon>Eukaryota</taxon>
        <taxon>Sar</taxon>
        <taxon>Alveolata</taxon>
        <taxon>Dinophyceae</taxon>
        <taxon>Suessiales</taxon>
        <taxon>Symbiodiniaceae</taxon>
        <taxon>Symbiodinium</taxon>
    </lineage>
</organism>
<dbReference type="AlphaFoldDB" id="A0A1Q9C7L5"/>
<dbReference type="EMBL" id="LSRX01001545">
    <property type="protein sequence ID" value="OLP78916.1"/>
    <property type="molecule type" value="Genomic_DNA"/>
</dbReference>
<dbReference type="OrthoDB" id="445454at2759"/>
<comment type="caution">
    <text evidence="2">The sequence shown here is derived from an EMBL/GenBank/DDBJ whole genome shotgun (WGS) entry which is preliminary data.</text>
</comment>
<evidence type="ECO:0000256" key="1">
    <source>
        <dbReference type="SAM" id="MobiDB-lite"/>
    </source>
</evidence>
<evidence type="ECO:0000313" key="2">
    <source>
        <dbReference type="EMBL" id="OLP78916.1"/>
    </source>
</evidence>
<proteinExistence type="predicted"/>
<evidence type="ECO:0000313" key="3">
    <source>
        <dbReference type="Proteomes" id="UP000186817"/>
    </source>
</evidence>
<feature type="compositionally biased region" description="Polar residues" evidence="1">
    <location>
        <begin position="356"/>
        <end position="374"/>
    </location>
</feature>
<reference evidence="2 3" key="1">
    <citation type="submission" date="2016-02" db="EMBL/GenBank/DDBJ databases">
        <title>Genome analysis of coral dinoflagellate symbionts highlights evolutionary adaptations to a symbiotic lifestyle.</title>
        <authorList>
            <person name="Aranda M."/>
            <person name="Li Y."/>
            <person name="Liew Y.J."/>
            <person name="Baumgarten S."/>
            <person name="Simakov O."/>
            <person name="Wilson M."/>
            <person name="Piel J."/>
            <person name="Ashoor H."/>
            <person name="Bougouffa S."/>
            <person name="Bajic V.B."/>
            <person name="Ryu T."/>
            <person name="Ravasi T."/>
            <person name="Bayer T."/>
            <person name="Micklem G."/>
            <person name="Kim H."/>
            <person name="Bhak J."/>
            <person name="Lajeunesse T.C."/>
            <person name="Voolstra C.R."/>
        </authorList>
    </citation>
    <scope>NUCLEOTIDE SEQUENCE [LARGE SCALE GENOMIC DNA]</scope>
    <source>
        <strain evidence="2 3">CCMP2467</strain>
    </source>
</reference>
<accession>A0A1Q9C7L5</accession>
<dbReference type="Proteomes" id="UP000186817">
    <property type="component" value="Unassembled WGS sequence"/>
</dbReference>